<reference evidence="2 3" key="1">
    <citation type="journal article" date="2011" name="Science">
        <title>The Selaginella genome identifies genetic changes associated with the evolution of vascular plants.</title>
        <authorList>
            <person name="Banks J.A."/>
            <person name="Nishiyama T."/>
            <person name="Hasebe M."/>
            <person name="Bowman J.L."/>
            <person name="Gribskov M."/>
            <person name="dePamphilis C."/>
            <person name="Albert V.A."/>
            <person name="Aono N."/>
            <person name="Aoyama T."/>
            <person name="Ambrose B.A."/>
            <person name="Ashton N.W."/>
            <person name="Axtell M.J."/>
            <person name="Barker E."/>
            <person name="Barker M.S."/>
            <person name="Bennetzen J.L."/>
            <person name="Bonawitz N.D."/>
            <person name="Chapple C."/>
            <person name="Cheng C."/>
            <person name="Correa L.G."/>
            <person name="Dacre M."/>
            <person name="DeBarry J."/>
            <person name="Dreyer I."/>
            <person name="Elias M."/>
            <person name="Engstrom E.M."/>
            <person name="Estelle M."/>
            <person name="Feng L."/>
            <person name="Finet C."/>
            <person name="Floyd S.K."/>
            <person name="Frommer W.B."/>
            <person name="Fujita T."/>
            <person name="Gramzow L."/>
            <person name="Gutensohn M."/>
            <person name="Harholt J."/>
            <person name="Hattori M."/>
            <person name="Heyl A."/>
            <person name="Hirai T."/>
            <person name="Hiwatashi Y."/>
            <person name="Ishikawa M."/>
            <person name="Iwata M."/>
            <person name="Karol K.G."/>
            <person name="Koehler B."/>
            <person name="Kolukisaoglu U."/>
            <person name="Kubo M."/>
            <person name="Kurata T."/>
            <person name="Lalonde S."/>
            <person name="Li K."/>
            <person name="Li Y."/>
            <person name="Litt A."/>
            <person name="Lyons E."/>
            <person name="Manning G."/>
            <person name="Maruyama T."/>
            <person name="Michael T.P."/>
            <person name="Mikami K."/>
            <person name="Miyazaki S."/>
            <person name="Morinaga S."/>
            <person name="Murata T."/>
            <person name="Mueller-Roeber B."/>
            <person name="Nelson D.R."/>
            <person name="Obara M."/>
            <person name="Oguri Y."/>
            <person name="Olmstead R.G."/>
            <person name="Onodera N."/>
            <person name="Petersen B.L."/>
            <person name="Pils B."/>
            <person name="Prigge M."/>
            <person name="Rensing S.A."/>
            <person name="Riano-Pachon D.M."/>
            <person name="Roberts A.W."/>
            <person name="Sato Y."/>
            <person name="Scheller H.V."/>
            <person name="Schulz B."/>
            <person name="Schulz C."/>
            <person name="Shakirov E.V."/>
            <person name="Shibagaki N."/>
            <person name="Shinohara N."/>
            <person name="Shippen D.E."/>
            <person name="Soerensen I."/>
            <person name="Sotooka R."/>
            <person name="Sugimoto N."/>
            <person name="Sugita M."/>
            <person name="Sumikawa N."/>
            <person name="Tanurdzic M."/>
            <person name="Theissen G."/>
            <person name="Ulvskov P."/>
            <person name="Wakazuki S."/>
            <person name="Weng J.K."/>
            <person name="Willats W.W."/>
            <person name="Wipf D."/>
            <person name="Wolf P.G."/>
            <person name="Yang L."/>
            <person name="Zimmer A.D."/>
            <person name="Zhu Q."/>
            <person name="Mitros T."/>
            <person name="Hellsten U."/>
            <person name="Loque D."/>
            <person name="Otillar R."/>
            <person name="Salamov A."/>
            <person name="Schmutz J."/>
            <person name="Shapiro H."/>
            <person name="Lindquist E."/>
            <person name="Lucas S."/>
            <person name="Rokhsar D."/>
            <person name="Grigoriev I.V."/>
        </authorList>
    </citation>
    <scope>NUCLEOTIDE SEQUENCE [LARGE SCALE GENOMIC DNA]</scope>
</reference>
<keyword evidence="3" id="KW-1185">Reference proteome</keyword>
<dbReference type="Pfam" id="PF01936">
    <property type="entry name" value="NYN"/>
    <property type="match status" value="1"/>
</dbReference>
<protein>
    <recommendedName>
        <fullName evidence="1">NYN domain-containing protein</fullName>
    </recommendedName>
</protein>
<accession>D8SVJ5</accession>
<dbReference type="GO" id="GO:0004540">
    <property type="term" value="F:RNA nuclease activity"/>
    <property type="evidence" value="ECO:0007669"/>
    <property type="project" value="InterPro"/>
</dbReference>
<evidence type="ECO:0000313" key="2">
    <source>
        <dbReference type="EMBL" id="EFJ11575.1"/>
    </source>
</evidence>
<organism evidence="3">
    <name type="scientific">Selaginella moellendorffii</name>
    <name type="common">Spikemoss</name>
    <dbReference type="NCBI Taxonomy" id="88036"/>
    <lineage>
        <taxon>Eukaryota</taxon>
        <taxon>Viridiplantae</taxon>
        <taxon>Streptophyta</taxon>
        <taxon>Embryophyta</taxon>
        <taxon>Tracheophyta</taxon>
        <taxon>Lycopodiopsida</taxon>
        <taxon>Selaginellales</taxon>
        <taxon>Selaginellaceae</taxon>
        <taxon>Selaginella</taxon>
    </lineage>
</organism>
<evidence type="ECO:0000259" key="1">
    <source>
        <dbReference type="Pfam" id="PF01936"/>
    </source>
</evidence>
<dbReference type="InParanoid" id="D8SVJ5"/>
<dbReference type="PANTHER" id="PTHR14379:SF6">
    <property type="entry name" value="EMB|CAB71880.1"/>
    <property type="match status" value="1"/>
</dbReference>
<name>D8SVJ5_SELML</name>
<dbReference type="Proteomes" id="UP000001514">
    <property type="component" value="Unassembled WGS sequence"/>
</dbReference>
<dbReference type="KEGG" id="smo:SELMODRAFT_426280"/>
<dbReference type="Gramene" id="EFJ11575">
    <property type="protein sequence ID" value="EFJ11575"/>
    <property type="gene ID" value="SELMODRAFT_426280"/>
</dbReference>
<sequence>MGISLHHLPSSHKNLSSDQTLMLDLVLWTVDVPPPVHLFVTSKDSDLSSALHSLRMKNYNVLLACNSRAAFATASAVWQWSWDSRPTCLVIIITANESPVLWQYMAALEHTGFHWRYGIFDKS</sequence>
<proteinExistence type="predicted"/>
<dbReference type="AlphaFoldDB" id="D8SVJ5"/>
<dbReference type="EMBL" id="GL377646">
    <property type="protein sequence ID" value="EFJ11575.1"/>
    <property type="molecule type" value="Genomic_DNA"/>
</dbReference>
<dbReference type="HOGENOM" id="CLU_2019211_0_0_1"/>
<dbReference type="InterPro" id="IPR021139">
    <property type="entry name" value="NYN"/>
</dbReference>
<dbReference type="STRING" id="88036.D8SVJ5"/>
<dbReference type="GO" id="GO:0010468">
    <property type="term" value="P:regulation of gene expression"/>
    <property type="evidence" value="ECO:0007669"/>
    <property type="project" value="InterPro"/>
</dbReference>
<gene>
    <name evidence="2" type="ORF">SELMODRAFT_426280</name>
</gene>
<dbReference type="InterPro" id="IPR024768">
    <property type="entry name" value="Marf1"/>
</dbReference>
<feature type="domain" description="NYN" evidence="1">
    <location>
        <begin position="1"/>
        <end position="67"/>
    </location>
</feature>
<evidence type="ECO:0000313" key="3">
    <source>
        <dbReference type="Proteomes" id="UP000001514"/>
    </source>
</evidence>
<dbReference type="GO" id="GO:0005777">
    <property type="term" value="C:peroxisome"/>
    <property type="evidence" value="ECO:0007669"/>
    <property type="project" value="InterPro"/>
</dbReference>
<dbReference type="PANTHER" id="PTHR14379">
    <property type="entry name" value="LIMKAIN B LKAP"/>
    <property type="match status" value="1"/>
</dbReference>